<dbReference type="Proteomes" id="UP000078541">
    <property type="component" value="Unassembled WGS sequence"/>
</dbReference>
<sequence length="101" mass="11104">RRASPVRAVSARSLPARSLPIQLESPMFTSPTARDHKMAECSSPTSYGPRPDTFTLDRPAETRVRGLGTSYECFALARPRDAVTARRRGGEPRGIACSRCR</sequence>
<evidence type="ECO:0000313" key="3">
    <source>
        <dbReference type="Proteomes" id="UP000078541"/>
    </source>
</evidence>
<dbReference type="AlphaFoldDB" id="A0A195FJ97"/>
<gene>
    <name evidence="2" type="ORF">ALC56_05046</name>
</gene>
<keyword evidence="3" id="KW-1185">Reference proteome</keyword>
<reference evidence="2 3" key="1">
    <citation type="submission" date="2016-03" db="EMBL/GenBank/DDBJ databases">
        <title>Trachymyrmex septentrionalis WGS genome.</title>
        <authorList>
            <person name="Nygaard S."/>
            <person name="Hu H."/>
            <person name="Boomsma J."/>
            <person name="Zhang G."/>
        </authorList>
    </citation>
    <scope>NUCLEOTIDE SEQUENCE [LARGE SCALE GENOMIC DNA]</scope>
    <source>
        <strain evidence="2">Tsep2-gDNA-1</strain>
        <tissue evidence="2">Whole body</tissue>
    </source>
</reference>
<dbReference type="EMBL" id="KQ981522">
    <property type="protein sequence ID" value="KYN40735.1"/>
    <property type="molecule type" value="Genomic_DNA"/>
</dbReference>
<proteinExistence type="predicted"/>
<evidence type="ECO:0000313" key="2">
    <source>
        <dbReference type="EMBL" id="KYN40735.1"/>
    </source>
</evidence>
<name>A0A195FJ97_9HYME</name>
<evidence type="ECO:0000256" key="1">
    <source>
        <dbReference type="SAM" id="MobiDB-lite"/>
    </source>
</evidence>
<organism evidence="2 3">
    <name type="scientific">Trachymyrmex septentrionalis</name>
    <dbReference type="NCBI Taxonomy" id="34720"/>
    <lineage>
        <taxon>Eukaryota</taxon>
        <taxon>Metazoa</taxon>
        <taxon>Ecdysozoa</taxon>
        <taxon>Arthropoda</taxon>
        <taxon>Hexapoda</taxon>
        <taxon>Insecta</taxon>
        <taxon>Pterygota</taxon>
        <taxon>Neoptera</taxon>
        <taxon>Endopterygota</taxon>
        <taxon>Hymenoptera</taxon>
        <taxon>Apocrita</taxon>
        <taxon>Aculeata</taxon>
        <taxon>Formicoidea</taxon>
        <taxon>Formicidae</taxon>
        <taxon>Myrmicinae</taxon>
        <taxon>Trachymyrmex</taxon>
    </lineage>
</organism>
<feature type="non-terminal residue" evidence="2">
    <location>
        <position position="1"/>
    </location>
</feature>
<feature type="region of interest" description="Disordered" evidence="1">
    <location>
        <begin position="26"/>
        <end position="56"/>
    </location>
</feature>
<accession>A0A195FJ97</accession>
<protein>
    <submittedName>
        <fullName evidence="2">Uncharacterized protein</fullName>
    </submittedName>
</protein>